<dbReference type="GO" id="GO:0120013">
    <property type="term" value="F:lipid transfer activity"/>
    <property type="evidence" value="ECO:0007669"/>
    <property type="project" value="InterPro"/>
</dbReference>
<feature type="domain" description="Glycolipid transfer protein" evidence="2">
    <location>
        <begin position="504"/>
        <end position="633"/>
    </location>
</feature>
<dbReference type="Proteomes" id="UP000708208">
    <property type="component" value="Unassembled WGS sequence"/>
</dbReference>
<dbReference type="Pfam" id="PF08718">
    <property type="entry name" value="GLTP"/>
    <property type="match status" value="1"/>
</dbReference>
<dbReference type="EMBL" id="CAJVCH010310515">
    <property type="protein sequence ID" value="CAG7786087.1"/>
    <property type="molecule type" value="Genomic_DNA"/>
</dbReference>
<evidence type="ECO:0000313" key="3">
    <source>
        <dbReference type="EMBL" id="CAG7786087.1"/>
    </source>
</evidence>
<feature type="region of interest" description="Disordered" evidence="1">
    <location>
        <begin position="36"/>
        <end position="56"/>
    </location>
</feature>
<dbReference type="Pfam" id="PF12044">
    <property type="entry name" value="Metallopep"/>
    <property type="match status" value="1"/>
</dbReference>
<dbReference type="PANTHER" id="PTHR21054:SF2">
    <property type="entry name" value="MIP04191P"/>
    <property type="match status" value="1"/>
</dbReference>
<dbReference type="InterPro" id="IPR053002">
    <property type="entry name" value="Metalloproteinase_M10B"/>
</dbReference>
<dbReference type="OrthoDB" id="205255at2759"/>
<proteinExistence type="predicted"/>
<feature type="compositionally biased region" description="Low complexity" evidence="1">
    <location>
        <begin position="41"/>
        <end position="56"/>
    </location>
</feature>
<protein>
    <recommendedName>
        <fullName evidence="2">Glycolipid transfer protein domain-containing protein</fullName>
    </recommendedName>
</protein>
<comment type="caution">
    <text evidence="3">The sequence shown here is derived from an EMBL/GenBank/DDBJ whole genome shotgun (WGS) entry which is preliminary data.</text>
</comment>
<reference evidence="3" key="1">
    <citation type="submission" date="2021-06" db="EMBL/GenBank/DDBJ databases">
        <authorList>
            <person name="Hodson N. C."/>
            <person name="Mongue J. A."/>
            <person name="Jaron S. K."/>
        </authorList>
    </citation>
    <scope>NUCLEOTIDE SEQUENCE</scope>
</reference>
<accession>A0A8J2P9G6</accession>
<dbReference type="PANTHER" id="PTHR21054">
    <property type="entry name" value="ZINC METALLOPROTEINASE-RELATED"/>
    <property type="match status" value="1"/>
</dbReference>
<dbReference type="InterPro" id="IPR021917">
    <property type="entry name" value="Unchr_Zn-peptidase-like"/>
</dbReference>
<name>A0A8J2P9G6_9HEXA</name>
<evidence type="ECO:0000256" key="1">
    <source>
        <dbReference type="SAM" id="MobiDB-lite"/>
    </source>
</evidence>
<dbReference type="AlphaFoldDB" id="A0A8J2P9G6"/>
<sequence length="695" mass="77798">MRISVSNYNDGQVVGYNLVLLKGSIDTSDDYDGEPATLGRSLSTESCSSTSSSDSSRWNIPTHFDCGSIKTFLKNFDRHEKYELSLKIVRNRFILLIELSEGINCIFFQDETGKVIKEFRIKFLPSSNDCYVKPLYIVCSDSYPEGGNDDENFRLNQRKIHLGLKIIQALYAEKLFEWGLSRRTFTLVNDSSSCEVIQIPRTTHQVRELETKHLWDLLAREIRANSRIWDSRCKYVAFMADPWKPQRAEMLENSPALAGGGLALIGSDFLQVWSDQFQNVLKQLGDESPIDVKNFTFGSFSRNVGSLFSASLGGLAHEIGHIFDLGHTEGGLMGNQYHRIDLCLSPLVSYPKSVVHVCSADDERQIRPKVCLPNGHIAEDCVSLSFSCATLLFFHRWFRSTPGRSLPETGPVLTKNTISSNVGLTVIEIRDLDNGTILKSWTFDRVKVRNEFHMGKSTIPSDQNVVDVIAQDFHGNILKGFRKPKMNGNENKVPPWPIVGANGIPTNEFLCSCDVVVQIFGALGTVLAPVKSDVEGNVTKLRKVYSTNQVKYEFLEDMIRCEKAAGGSVAPESLLWLKRALHFVYVLLASVTKDVLEGNENPEIKSNYLSSYNVTLREYHNWAIQKVFTLCINGGLLPKCRELLMAMPSCRGAPEETTNIDLAGRLKPFVDGLQTNIAAITSFYHAEGLDSIETL</sequence>
<evidence type="ECO:0000313" key="4">
    <source>
        <dbReference type="Proteomes" id="UP000708208"/>
    </source>
</evidence>
<keyword evidence="4" id="KW-1185">Reference proteome</keyword>
<gene>
    <name evidence="3" type="ORF">AFUS01_LOCUS24671</name>
</gene>
<dbReference type="InterPro" id="IPR014830">
    <property type="entry name" value="Glycolipid_transfer_prot_dom"/>
</dbReference>
<organism evidence="3 4">
    <name type="scientific">Allacma fusca</name>
    <dbReference type="NCBI Taxonomy" id="39272"/>
    <lineage>
        <taxon>Eukaryota</taxon>
        <taxon>Metazoa</taxon>
        <taxon>Ecdysozoa</taxon>
        <taxon>Arthropoda</taxon>
        <taxon>Hexapoda</taxon>
        <taxon>Collembola</taxon>
        <taxon>Symphypleona</taxon>
        <taxon>Sminthuridae</taxon>
        <taxon>Allacma</taxon>
    </lineage>
</organism>
<evidence type="ECO:0000259" key="2">
    <source>
        <dbReference type="Pfam" id="PF08718"/>
    </source>
</evidence>
<dbReference type="GO" id="GO:0005737">
    <property type="term" value="C:cytoplasm"/>
    <property type="evidence" value="ECO:0007669"/>
    <property type="project" value="InterPro"/>
</dbReference>